<dbReference type="AlphaFoldDB" id="A0A832WS13"/>
<dbReference type="PANTHER" id="PTHR12636:SF5">
    <property type="entry name" value="RIBOSOMAL RNA SMALL SUBUNIT METHYLTRANSFERASE NEP1"/>
    <property type="match status" value="1"/>
</dbReference>
<dbReference type="InterPro" id="IPR023503">
    <property type="entry name" value="Ribosome_NEP1_arc"/>
</dbReference>
<feature type="site" description="Interaction with substrate rRNA" evidence="9">
    <location>
        <position position="64"/>
    </location>
</feature>
<organism evidence="10 11">
    <name type="scientific">Methanopyrus kandleri</name>
    <dbReference type="NCBI Taxonomy" id="2320"/>
    <lineage>
        <taxon>Archaea</taxon>
        <taxon>Methanobacteriati</taxon>
        <taxon>Methanobacteriota</taxon>
        <taxon>Methanomada group</taxon>
        <taxon>Methanopyri</taxon>
        <taxon>Methanopyrales</taxon>
        <taxon>Methanopyraceae</taxon>
        <taxon>Methanopyrus</taxon>
    </lineage>
</organism>
<dbReference type="GO" id="GO:0019843">
    <property type="term" value="F:rRNA binding"/>
    <property type="evidence" value="ECO:0007669"/>
    <property type="project" value="UniProtKB-UniRule"/>
</dbReference>
<dbReference type="EC" id="2.1.1.-" evidence="9"/>
<dbReference type="InterPro" id="IPR029026">
    <property type="entry name" value="tRNA_m1G_MTases_N"/>
</dbReference>
<dbReference type="CDD" id="cd18088">
    <property type="entry name" value="Nep1-like"/>
    <property type="match status" value="1"/>
</dbReference>
<gene>
    <name evidence="9" type="primary">nep1</name>
    <name evidence="10" type="ORF">HA336_05425</name>
</gene>
<keyword evidence="2 9" id="KW-0690">Ribosome biogenesis</keyword>
<keyword evidence="3 9" id="KW-0698">rRNA processing</keyword>
<evidence type="ECO:0000256" key="5">
    <source>
        <dbReference type="ARBA" id="ARBA00022679"/>
    </source>
</evidence>
<feature type="site" description="Interaction with substrate rRNA" evidence="9">
    <location>
        <position position="112"/>
    </location>
</feature>
<comment type="catalytic activity">
    <reaction evidence="9">
        <text>a pseudouridine in rRNA + S-adenosyl-L-methionine = an N(1)-methylpseudouridine in rRNA + S-adenosyl-L-homocysteine + H(+)</text>
        <dbReference type="Rhea" id="RHEA:46696"/>
        <dbReference type="Rhea" id="RHEA-COMP:11634"/>
        <dbReference type="Rhea" id="RHEA-COMP:13933"/>
        <dbReference type="ChEBI" id="CHEBI:15378"/>
        <dbReference type="ChEBI" id="CHEBI:57856"/>
        <dbReference type="ChEBI" id="CHEBI:59789"/>
        <dbReference type="ChEBI" id="CHEBI:65314"/>
        <dbReference type="ChEBI" id="CHEBI:74890"/>
    </reaction>
</comment>
<keyword evidence="8 9" id="KW-0694">RNA-binding</keyword>
<dbReference type="GO" id="GO:0070037">
    <property type="term" value="F:rRNA (pseudouridine) methyltransferase activity"/>
    <property type="evidence" value="ECO:0007669"/>
    <property type="project" value="UniProtKB-UniRule"/>
</dbReference>
<dbReference type="HAMAP" id="MF_00554">
    <property type="entry name" value="NEP1"/>
    <property type="match status" value="1"/>
</dbReference>
<sequence>MPRLCFVLAESELEFIPPKLRGHQHVVRWAKRRGKKPGECLLIASKHHVAMRDKRLPERDRRGRPDIVHVTLLHVLDSPASRENALDVYVHTRHDRVIWFRGDVRLPRDQYRFIGLMEQVLKEGQAPPDSDEPLIEVLDVSVWDVLEANEVNVLLSERGDLIEPVGYMAGLLDAGVERIGVVVGGFPKGDFSEEFYDRADDVVRIYDEPLDAWTVAARIVTAFELAAGILG</sequence>
<protein>
    <recommendedName>
        <fullName evidence="9">Ribosomal RNA small subunit methyltransferase Nep1</fullName>
        <ecNumber evidence="9">2.1.1.-</ecNumber>
    </recommendedName>
    <alternativeName>
        <fullName evidence="9">16S rRNA (pseudouridine-N1-)-methyltransferase Nep1</fullName>
    </alternativeName>
</protein>
<dbReference type="Proteomes" id="UP000619545">
    <property type="component" value="Unassembled WGS sequence"/>
</dbReference>
<evidence type="ECO:0000256" key="8">
    <source>
        <dbReference type="ARBA" id="ARBA00022884"/>
    </source>
</evidence>
<comment type="subunit">
    <text evidence="9">Homodimer.</text>
</comment>
<feature type="binding site" evidence="9">
    <location>
        <begin position="205"/>
        <end position="210"/>
    </location>
    <ligand>
        <name>S-adenosyl-L-methionine</name>
        <dbReference type="ChEBI" id="CHEBI:59789"/>
    </ligand>
</feature>
<dbReference type="GO" id="GO:0070475">
    <property type="term" value="P:rRNA base methylation"/>
    <property type="evidence" value="ECO:0007669"/>
    <property type="project" value="InterPro"/>
</dbReference>
<proteinExistence type="inferred from homology"/>
<dbReference type="OMA" id="VYVHTRN"/>
<dbReference type="EMBL" id="DUJS01000004">
    <property type="protein sequence ID" value="HII70656.1"/>
    <property type="molecule type" value="Genomic_DNA"/>
</dbReference>
<evidence type="ECO:0000256" key="6">
    <source>
        <dbReference type="ARBA" id="ARBA00022691"/>
    </source>
</evidence>
<reference evidence="10" key="1">
    <citation type="journal article" date="2020" name="bioRxiv">
        <title>A rank-normalized archaeal taxonomy based on genome phylogeny resolves widespread incomplete and uneven classifications.</title>
        <authorList>
            <person name="Rinke C."/>
            <person name="Chuvochina M."/>
            <person name="Mussig A.J."/>
            <person name="Chaumeil P.-A."/>
            <person name="Waite D.W."/>
            <person name="Whitman W.B."/>
            <person name="Parks D.H."/>
            <person name="Hugenholtz P."/>
        </authorList>
    </citation>
    <scope>NUCLEOTIDE SEQUENCE</scope>
    <source>
        <strain evidence="10">UBA8853</strain>
    </source>
</reference>
<dbReference type="InterPro" id="IPR029028">
    <property type="entry name" value="Alpha/beta_knot_MTases"/>
</dbReference>
<dbReference type="Pfam" id="PF03587">
    <property type="entry name" value="EMG1"/>
    <property type="match status" value="1"/>
</dbReference>
<evidence type="ECO:0000256" key="7">
    <source>
        <dbReference type="ARBA" id="ARBA00022730"/>
    </source>
</evidence>
<feature type="binding site" evidence="9">
    <location>
        <position position="189"/>
    </location>
    <ligand>
        <name>S-adenosyl-L-methionine</name>
        <dbReference type="ChEBI" id="CHEBI:59789"/>
    </ligand>
</feature>
<dbReference type="PANTHER" id="PTHR12636">
    <property type="entry name" value="NEP1/MRA1"/>
    <property type="match status" value="1"/>
</dbReference>
<comment type="similarity">
    <text evidence="1 9">Belongs to the class IV-like SAM-binding methyltransferase superfamily. RNA methyltransferase NEP1 family.</text>
</comment>
<dbReference type="Gene3D" id="3.40.1280.10">
    <property type="match status" value="1"/>
</dbReference>
<dbReference type="InterPro" id="IPR005304">
    <property type="entry name" value="Rbsml_bgen_MeTrfase_EMG1/NEP1"/>
</dbReference>
<evidence type="ECO:0000256" key="1">
    <source>
        <dbReference type="ARBA" id="ARBA00008115"/>
    </source>
</evidence>
<evidence type="ECO:0000256" key="4">
    <source>
        <dbReference type="ARBA" id="ARBA00022603"/>
    </source>
</evidence>
<dbReference type="NCBIfam" id="NF003207">
    <property type="entry name" value="PRK04171.2-2"/>
    <property type="match status" value="1"/>
</dbReference>
<evidence type="ECO:0000313" key="10">
    <source>
        <dbReference type="EMBL" id="HII70656.1"/>
    </source>
</evidence>
<evidence type="ECO:0000256" key="3">
    <source>
        <dbReference type="ARBA" id="ARBA00022552"/>
    </source>
</evidence>
<feature type="site" description="Stabilizes Arg-xx" evidence="9">
    <location>
        <position position="66"/>
    </location>
</feature>
<feature type="binding site" evidence="9">
    <location>
        <position position="184"/>
    </location>
    <ligand>
        <name>S-adenosyl-L-methionine</name>
        <dbReference type="ChEBI" id="CHEBI:59789"/>
    </ligand>
</feature>
<accession>A0A832WS13</accession>
<dbReference type="GeneID" id="1477505"/>
<comment type="function">
    <text evidence="9">Methyltransferase involved in ribosomal biogenesis. Specifically catalyzes the N1-methylation of the pseudouridine corresponding to position 914 in M.jannaschii 16S rRNA.</text>
</comment>
<keyword evidence="6 9" id="KW-0949">S-adenosyl-L-methionine</keyword>
<keyword evidence="7 9" id="KW-0699">rRNA-binding</keyword>
<name>A0A832WS13_9EURY</name>
<dbReference type="SUPFAM" id="SSF75217">
    <property type="entry name" value="alpha/beta knot"/>
    <property type="match status" value="1"/>
</dbReference>
<keyword evidence="4 9" id="KW-0489">Methyltransferase</keyword>
<feature type="site" description="Interaction with substrate rRNA" evidence="9">
    <location>
        <position position="108"/>
    </location>
</feature>
<dbReference type="RefSeq" id="WP_011018574.1">
    <property type="nucleotide sequence ID" value="NZ_DUJS01000004.1"/>
</dbReference>
<feature type="site" description="Interaction with substrate rRNA" evidence="9">
    <location>
        <position position="105"/>
    </location>
</feature>
<comment type="caution">
    <text evidence="10">The sequence shown here is derived from an EMBL/GenBank/DDBJ whole genome shotgun (WGS) entry which is preliminary data.</text>
</comment>
<keyword evidence="5 9" id="KW-0808">Transferase</keyword>
<evidence type="ECO:0000256" key="2">
    <source>
        <dbReference type="ARBA" id="ARBA00022517"/>
    </source>
</evidence>
<evidence type="ECO:0000256" key="9">
    <source>
        <dbReference type="HAMAP-Rule" id="MF_00554"/>
    </source>
</evidence>
<evidence type="ECO:0000313" key="11">
    <source>
        <dbReference type="Proteomes" id="UP000619545"/>
    </source>
</evidence>